<feature type="domain" description="DUF4629" evidence="2">
    <location>
        <begin position="8"/>
        <end position="90"/>
    </location>
</feature>
<dbReference type="PANTHER" id="PTHR31466:SF1">
    <property type="entry name" value="RIKEN CDNA 4930433I11 GENE"/>
    <property type="match status" value="1"/>
</dbReference>
<feature type="region of interest" description="Disordered" evidence="1">
    <location>
        <begin position="1"/>
        <end position="97"/>
    </location>
</feature>
<proteinExistence type="predicted"/>
<name>A0AAW0I0J8_MYOGA</name>
<sequence>MHNFVVIRRESSGAHEQDKTKRTRENNFKKTEELKQFRKSRVGREAHHPRTKRRRDPPVLSHHSFKKPQTHPSMYMRQSMKDFHLLQGKREKKTGLS</sequence>
<protein>
    <recommendedName>
        <fullName evidence="2">DUF4629 domain-containing protein</fullName>
    </recommendedName>
</protein>
<accession>A0AAW0I0J8</accession>
<dbReference type="AlphaFoldDB" id="A0AAW0I0J8"/>
<dbReference type="Proteomes" id="UP001488838">
    <property type="component" value="Unassembled WGS sequence"/>
</dbReference>
<evidence type="ECO:0000313" key="3">
    <source>
        <dbReference type="EMBL" id="KAK7807932.1"/>
    </source>
</evidence>
<organism evidence="3 4">
    <name type="scientific">Myodes glareolus</name>
    <name type="common">Bank vole</name>
    <name type="synonym">Clethrionomys glareolus</name>
    <dbReference type="NCBI Taxonomy" id="447135"/>
    <lineage>
        <taxon>Eukaryota</taxon>
        <taxon>Metazoa</taxon>
        <taxon>Chordata</taxon>
        <taxon>Craniata</taxon>
        <taxon>Vertebrata</taxon>
        <taxon>Euteleostomi</taxon>
        <taxon>Mammalia</taxon>
        <taxon>Eutheria</taxon>
        <taxon>Euarchontoglires</taxon>
        <taxon>Glires</taxon>
        <taxon>Rodentia</taxon>
        <taxon>Myomorpha</taxon>
        <taxon>Muroidea</taxon>
        <taxon>Cricetidae</taxon>
        <taxon>Arvicolinae</taxon>
        <taxon>Myodes</taxon>
    </lineage>
</organism>
<dbReference type="InterPro" id="IPR027898">
    <property type="entry name" value="DUF4629"/>
</dbReference>
<dbReference type="EMBL" id="JBBHLL010000255">
    <property type="protein sequence ID" value="KAK7807932.1"/>
    <property type="molecule type" value="Genomic_DNA"/>
</dbReference>
<evidence type="ECO:0000259" key="2">
    <source>
        <dbReference type="Pfam" id="PF15442"/>
    </source>
</evidence>
<evidence type="ECO:0000313" key="4">
    <source>
        <dbReference type="Proteomes" id="UP001488838"/>
    </source>
</evidence>
<comment type="caution">
    <text evidence="3">The sequence shown here is derived from an EMBL/GenBank/DDBJ whole genome shotgun (WGS) entry which is preliminary data.</text>
</comment>
<gene>
    <name evidence="3" type="ORF">U0070_000895</name>
</gene>
<evidence type="ECO:0000256" key="1">
    <source>
        <dbReference type="SAM" id="MobiDB-lite"/>
    </source>
</evidence>
<dbReference type="Pfam" id="PF15442">
    <property type="entry name" value="DUF4629"/>
    <property type="match status" value="1"/>
</dbReference>
<feature type="compositionally biased region" description="Basic and acidic residues" evidence="1">
    <location>
        <begin position="7"/>
        <end position="48"/>
    </location>
</feature>
<dbReference type="InterPro" id="IPR040292">
    <property type="entry name" value="C2orf78-like"/>
</dbReference>
<reference evidence="3 4" key="1">
    <citation type="journal article" date="2023" name="bioRxiv">
        <title>Conserved and derived expression patterns and positive selection on dental genes reveal complex evolutionary context of ever-growing rodent molars.</title>
        <authorList>
            <person name="Calamari Z.T."/>
            <person name="Song A."/>
            <person name="Cohen E."/>
            <person name="Akter M."/>
            <person name="Roy R.D."/>
            <person name="Hallikas O."/>
            <person name="Christensen M.M."/>
            <person name="Li P."/>
            <person name="Marangoni P."/>
            <person name="Jernvall J."/>
            <person name="Klein O.D."/>
        </authorList>
    </citation>
    <scope>NUCLEOTIDE SEQUENCE [LARGE SCALE GENOMIC DNA]</scope>
    <source>
        <strain evidence="3">V071</strain>
    </source>
</reference>
<keyword evidence="4" id="KW-1185">Reference proteome</keyword>
<dbReference type="PANTHER" id="PTHR31466">
    <property type="entry name" value="GENE 5591-RELATED"/>
    <property type="match status" value="1"/>
</dbReference>